<evidence type="ECO:0000313" key="4">
    <source>
        <dbReference type="Proteomes" id="UP001321580"/>
    </source>
</evidence>
<dbReference type="InterPro" id="IPR046494">
    <property type="entry name" value="DUF6587"/>
</dbReference>
<gene>
    <name evidence="3" type="ORF">QLQ15_11495</name>
</gene>
<feature type="region of interest" description="Disordered" evidence="1">
    <location>
        <begin position="64"/>
        <end position="84"/>
    </location>
</feature>
<feature type="transmembrane region" description="Helical" evidence="2">
    <location>
        <begin position="6"/>
        <end position="24"/>
    </location>
</feature>
<evidence type="ECO:0000256" key="1">
    <source>
        <dbReference type="SAM" id="MobiDB-lite"/>
    </source>
</evidence>
<dbReference type="EMBL" id="JASGBI010000001">
    <property type="protein sequence ID" value="MDI9239527.1"/>
    <property type="molecule type" value="Genomic_DNA"/>
</dbReference>
<reference evidence="3 4" key="1">
    <citation type="submission" date="2023-05" db="EMBL/GenBank/DDBJ databases">
        <title>Lysobacter sp. strain LF1 Genome sequencing and assembly.</title>
        <authorList>
            <person name="Jung Y."/>
        </authorList>
    </citation>
    <scope>NUCLEOTIDE SEQUENCE [LARGE SCALE GENOMIC DNA]</scope>
    <source>
        <strain evidence="3 4">LF1</strain>
    </source>
</reference>
<evidence type="ECO:0008006" key="5">
    <source>
        <dbReference type="Google" id="ProtNLM"/>
    </source>
</evidence>
<keyword evidence="2" id="KW-0472">Membrane</keyword>
<organism evidence="3 4">
    <name type="scientific">Lysobacter stagni</name>
    <dbReference type="NCBI Taxonomy" id="3045172"/>
    <lineage>
        <taxon>Bacteria</taxon>
        <taxon>Pseudomonadati</taxon>
        <taxon>Pseudomonadota</taxon>
        <taxon>Gammaproteobacteria</taxon>
        <taxon>Lysobacterales</taxon>
        <taxon>Lysobacteraceae</taxon>
        <taxon>Lysobacter</taxon>
    </lineage>
</organism>
<evidence type="ECO:0000256" key="2">
    <source>
        <dbReference type="SAM" id="Phobius"/>
    </source>
</evidence>
<dbReference type="Pfam" id="PF20228">
    <property type="entry name" value="DUF6587"/>
    <property type="match status" value="1"/>
</dbReference>
<keyword evidence="2" id="KW-1133">Transmembrane helix</keyword>
<dbReference type="RefSeq" id="WP_283212907.1">
    <property type="nucleotide sequence ID" value="NZ_JASGBI010000001.1"/>
</dbReference>
<keyword evidence="2" id="KW-0812">Transmembrane</keyword>
<evidence type="ECO:0000313" key="3">
    <source>
        <dbReference type="EMBL" id="MDI9239527.1"/>
    </source>
</evidence>
<keyword evidence="4" id="KW-1185">Reference proteome</keyword>
<comment type="caution">
    <text evidence="3">The sequence shown here is derived from an EMBL/GenBank/DDBJ whole genome shotgun (WGS) entry which is preliminary data.</text>
</comment>
<name>A0ABT6XH93_9GAMM</name>
<protein>
    <recommendedName>
        <fullName evidence="5">Cellulose biosynthesis protein BcsF</fullName>
    </recommendedName>
</protein>
<proteinExistence type="predicted"/>
<accession>A0ABT6XH93</accession>
<dbReference type="Proteomes" id="UP001321580">
    <property type="component" value="Unassembled WGS sequence"/>
</dbReference>
<sequence>MDAGLLAQYLVIAVAVLVSAWFVAKRQFPNAVRRLRVALAVPMVREGRPQWLRRAGRRIAPPAMAGDASCGGCNSCDPPAPKQH</sequence>